<protein>
    <submittedName>
        <fullName evidence="2">Fumarylacetoacetate hydrolase</fullName>
    </submittedName>
</protein>
<evidence type="ECO:0000313" key="2">
    <source>
        <dbReference type="EMBL" id="CAI2719141.1"/>
    </source>
</evidence>
<dbReference type="PANTHER" id="PTHR43211">
    <property type="entry name" value="FUMARYLACETOACETATE HYDROLASE"/>
    <property type="match status" value="1"/>
</dbReference>
<dbReference type="PANTHER" id="PTHR43211:SF1">
    <property type="entry name" value="BLL6422 PROTEIN"/>
    <property type="match status" value="1"/>
</dbReference>
<organism evidence="2 3">
    <name type="scientific">Nitrospina watsonii</name>
    <dbReference type="NCBI Taxonomy" id="1323948"/>
    <lineage>
        <taxon>Bacteria</taxon>
        <taxon>Pseudomonadati</taxon>
        <taxon>Nitrospinota/Tectimicrobiota group</taxon>
        <taxon>Nitrospinota</taxon>
        <taxon>Nitrospinia</taxon>
        <taxon>Nitrospinales</taxon>
        <taxon>Nitrospinaceae</taxon>
        <taxon>Nitrospina</taxon>
    </lineage>
</organism>
<dbReference type="InterPro" id="IPR036663">
    <property type="entry name" value="Fumarylacetoacetase_C_sf"/>
</dbReference>
<keyword evidence="2" id="KW-0378">Hydrolase</keyword>
<name>A0ABM9HGG7_9BACT</name>
<evidence type="ECO:0000259" key="1">
    <source>
        <dbReference type="Pfam" id="PF01557"/>
    </source>
</evidence>
<proteinExistence type="predicted"/>
<keyword evidence="3" id="KW-1185">Reference proteome</keyword>
<dbReference type="InterPro" id="IPR011234">
    <property type="entry name" value="Fumarylacetoacetase-like_C"/>
</dbReference>
<reference evidence="2 3" key="1">
    <citation type="submission" date="2022-09" db="EMBL/GenBank/DDBJ databases">
        <authorList>
            <person name="Kop L."/>
        </authorList>
    </citation>
    <scope>NUCLEOTIDE SEQUENCE [LARGE SCALE GENOMIC DNA]</scope>
    <source>
        <strain evidence="2 3">347</strain>
    </source>
</reference>
<evidence type="ECO:0000313" key="3">
    <source>
        <dbReference type="Proteomes" id="UP001157733"/>
    </source>
</evidence>
<dbReference type="SUPFAM" id="SSF56529">
    <property type="entry name" value="FAH"/>
    <property type="match status" value="1"/>
</dbReference>
<feature type="domain" description="Fumarylacetoacetase-like C-terminal" evidence="1">
    <location>
        <begin position="71"/>
        <end position="282"/>
    </location>
</feature>
<accession>A0ABM9HGG7</accession>
<dbReference type="EMBL" id="OX336137">
    <property type="protein sequence ID" value="CAI2719141.1"/>
    <property type="molecule type" value="Genomic_DNA"/>
</dbReference>
<gene>
    <name evidence="2" type="ORF">NSPWAT_2285</name>
</gene>
<dbReference type="GO" id="GO:0016787">
    <property type="term" value="F:hydrolase activity"/>
    <property type="evidence" value="ECO:0007669"/>
    <property type="project" value="UniProtKB-KW"/>
</dbReference>
<dbReference type="Proteomes" id="UP001157733">
    <property type="component" value="Chromosome"/>
</dbReference>
<dbReference type="Pfam" id="PF01557">
    <property type="entry name" value="FAA_hydrolase"/>
    <property type="match status" value="1"/>
</dbReference>
<sequence>MKLLRYQAPGQPPQDGLLHDGKVFPLIGMSTVQALSHLHSGDPLWNKIIEQPGLPLDLVTLLPPVERPGAFMDFYTFEQHVKTARSKRGLEMVPEWYQYPVWYNGSPRCFSGHNSTVAFPDGETKKDFELELGVIIKKECRGVSEKEAADCIGAYTVVNDFSARALQEQIMKIGLGPAKAKDFNTGLGPWMVTPDAIPDPRNLTMRAWVNGEQLAEGNSGSSHFTFEQAIAFACEYQTLYPGDVLASGTVGGGCGLELDRFLETGDVVELEIEHIGRLTHKVG</sequence>
<dbReference type="RefSeq" id="WP_282011991.1">
    <property type="nucleotide sequence ID" value="NZ_OX336137.1"/>
</dbReference>
<dbReference type="Gene3D" id="3.90.850.10">
    <property type="entry name" value="Fumarylacetoacetase-like, C-terminal domain"/>
    <property type="match status" value="1"/>
</dbReference>